<gene>
    <name evidence="2" type="ORF">AB2L27_02265</name>
</gene>
<evidence type="ECO:0000256" key="1">
    <source>
        <dbReference type="SAM" id="Phobius"/>
    </source>
</evidence>
<evidence type="ECO:0000313" key="2">
    <source>
        <dbReference type="EMBL" id="MEZ0163588.1"/>
    </source>
</evidence>
<evidence type="ECO:0000313" key="3">
    <source>
        <dbReference type="Proteomes" id="UP001565927"/>
    </source>
</evidence>
<keyword evidence="1" id="KW-0812">Transmembrane</keyword>
<dbReference type="EMBL" id="JBGFTU010000002">
    <property type="protein sequence ID" value="MEZ0163588.1"/>
    <property type="molecule type" value="Genomic_DNA"/>
</dbReference>
<keyword evidence="1" id="KW-0472">Membrane</keyword>
<name>A0ABV4GWA9_9ACTN</name>
<comment type="caution">
    <text evidence="2">The sequence shown here is derived from an EMBL/GenBank/DDBJ whole genome shotgun (WGS) entry which is preliminary data.</text>
</comment>
<feature type="transmembrane region" description="Helical" evidence="1">
    <location>
        <begin position="6"/>
        <end position="32"/>
    </location>
</feature>
<protein>
    <recommendedName>
        <fullName evidence="4">Integral membrane protein</fullName>
    </recommendedName>
</protein>
<reference evidence="2 3" key="1">
    <citation type="submission" date="2024-07" db="EMBL/GenBank/DDBJ databases">
        <authorList>
            <person name="Thanompreechachai J."/>
            <person name="Duangmal K."/>
        </authorList>
    </citation>
    <scope>NUCLEOTIDE SEQUENCE [LARGE SCALE GENOMIC DNA]</scope>
    <source>
        <strain evidence="2 3">LSe6-4</strain>
    </source>
</reference>
<organism evidence="2 3">
    <name type="scientific">Kineococcus halophytocola</name>
    <dbReference type="NCBI Taxonomy" id="3234027"/>
    <lineage>
        <taxon>Bacteria</taxon>
        <taxon>Bacillati</taxon>
        <taxon>Actinomycetota</taxon>
        <taxon>Actinomycetes</taxon>
        <taxon>Kineosporiales</taxon>
        <taxon>Kineosporiaceae</taxon>
        <taxon>Kineococcus</taxon>
    </lineage>
</organism>
<proteinExistence type="predicted"/>
<evidence type="ECO:0008006" key="4">
    <source>
        <dbReference type="Google" id="ProtNLM"/>
    </source>
</evidence>
<feature type="transmembrane region" description="Helical" evidence="1">
    <location>
        <begin position="72"/>
        <end position="90"/>
    </location>
</feature>
<dbReference type="Proteomes" id="UP001565927">
    <property type="component" value="Unassembled WGS sequence"/>
</dbReference>
<sequence>MVPLGVSAPVLGLAVLALGVLVVLAAVVLALTGRRRAPATIGCALASGALLVLWVVLTAGGADAGGTVYSRSAWWALAVLAALASLALTVRDRRR</sequence>
<feature type="transmembrane region" description="Helical" evidence="1">
    <location>
        <begin position="39"/>
        <end position="60"/>
    </location>
</feature>
<accession>A0ABV4GWA9</accession>
<keyword evidence="1" id="KW-1133">Transmembrane helix</keyword>
<keyword evidence="3" id="KW-1185">Reference proteome</keyword>